<dbReference type="SUPFAM" id="SSF51126">
    <property type="entry name" value="Pectin lyase-like"/>
    <property type="match status" value="1"/>
</dbReference>
<reference evidence="1 2" key="1">
    <citation type="submission" date="2024-02" db="EMBL/GenBank/DDBJ databases">
        <title>Full genome sequence of Sphingomonas kaistensis.</title>
        <authorList>
            <person name="Poletto B.L."/>
            <person name="Silva G."/>
            <person name="Galante D."/>
            <person name="Campos K.R."/>
            <person name="Santos M.B.N."/>
            <person name="Sacchi C.T."/>
        </authorList>
    </citation>
    <scope>NUCLEOTIDE SEQUENCE [LARGE SCALE GENOMIC DNA]</scope>
    <source>
        <strain evidence="1 2">MA4R</strain>
    </source>
</reference>
<proteinExistence type="predicted"/>
<sequence>MALSFTPKFANMVRVTTSTQGTGPFLCGPAVTGFASFAESVSAGDSFYYSAQGVDKPHEREVGRGTYLANGTITRQPLSGGLTSFTAGPKTIALVAAAEWYADVQESLGQGGGGQGKTVKDRVALAAFDTSASPCFLEEAGREGLFAWDATVAVALHQADPGQGLFVAPSATANGAWVRRFPGSVNVRWFGAKGDGNTNDGVAFTRALSALRITAQQGFGYGWGGNRLYIPKGHYFLGTTTLDVTASLVIEGDSNGLPSGGASVLRWSANTTGIRIQGGATTGAEQTKTQDYVTGTSLIRGLHLTGGYTHGTTAEGEFHGIHMRAMAAVEDCFIRGFQGDGIHIRGDVGVNNNTNLSFVSRTSVETCRNGVYLQGGDANACSFVHLNVNSNRRWGVLDASFLGNSFFGCHSATNGSQASTGPSVCPPNRCVYNGNVFAVKHGAEEWAASNPPPSTAANNQGWYFVSAGSPQAWNNIEAWASGRVYRSGGSYAATDANNRTVFLGCYSEGDMAPNQLYGRSAIFGGLHECGVRGQATWLKPEYDGLRFVGNPPTFENGFRTYEMMESIGTFPTLLLNGTTKSGDVIFRKNGTYRAEVGSDDTFLTLGHYNALLLKTQGVNVAEVGPSGISLTTGKSLMVNYQQVVGARQTGWTAATGSPNRGSFAATAAGTASASYVQAEAQDGRNRIAALEARLIALEADCRTHGLIN</sequence>
<dbReference type="EMBL" id="CP145607">
    <property type="protein sequence ID" value="WWM71567.1"/>
    <property type="molecule type" value="Genomic_DNA"/>
</dbReference>
<organism evidence="1 2">
    <name type="scientific">Sphingomonas kaistensis</name>
    <dbReference type="NCBI Taxonomy" id="298708"/>
    <lineage>
        <taxon>Bacteria</taxon>
        <taxon>Pseudomonadati</taxon>
        <taxon>Pseudomonadota</taxon>
        <taxon>Alphaproteobacteria</taxon>
        <taxon>Sphingomonadales</taxon>
        <taxon>Sphingomonadaceae</taxon>
        <taxon>Sphingomonas</taxon>
    </lineage>
</organism>
<keyword evidence="1" id="KW-0378">Hydrolase</keyword>
<dbReference type="Gene3D" id="2.160.20.10">
    <property type="entry name" value="Single-stranded right-handed beta-helix, Pectin lyase-like"/>
    <property type="match status" value="1"/>
</dbReference>
<keyword evidence="2" id="KW-1185">Reference proteome</keyword>
<dbReference type="GO" id="GO:0016787">
    <property type="term" value="F:hydrolase activity"/>
    <property type="evidence" value="ECO:0007669"/>
    <property type="project" value="UniProtKB-KW"/>
</dbReference>
<dbReference type="Proteomes" id="UP001382935">
    <property type="component" value="Chromosome"/>
</dbReference>
<evidence type="ECO:0000313" key="2">
    <source>
        <dbReference type="Proteomes" id="UP001382935"/>
    </source>
</evidence>
<accession>A0ABZ2G695</accession>
<dbReference type="RefSeq" id="WP_338505019.1">
    <property type="nucleotide sequence ID" value="NZ_CP145607.1"/>
</dbReference>
<dbReference type="InterPro" id="IPR011050">
    <property type="entry name" value="Pectin_lyase_fold/virulence"/>
</dbReference>
<name>A0ABZ2G695_9SPHN</name>
<dbReference type="InterPro" id="IPR012334">
    <property type="entry name" value="Pectin_lyas_fold"/>
</dbReference>
<gene>
    <name evidence="1" type="ORF">V6R86_13025</name>
</gene>
<evidence type="ECO:0000313" key="1">
    <source>
        <dbReference type="EMBL" id="WWM71567.1"/>
    </source>
</evidence>
<protein>
    <submittedName>
        <fullName evidence="1">Glycosyl hydrolase family 28-related protein</fullName>
    </submittedName>
</protein>
<dbReference type="Gene3D" id="6.10.140.940">
    <property type="match status" value="1"/>
</dbReference>